<dbReference type="PROSITE" id="PS50003">
    <property type="entry name" value="PH_DOMAIN"/>
    <property type="match status" value="1"/>
</dbReference>
<dbReference type="PROSITE" id="PS50004">
    <property type="entry name" value="C2"/>
    <property type="match status" value="1"/>
</dbReference>
<evidence type="ECO:0000259" key="11">
    <source>
        <dbReference type="PROSITE" id="PS50238"/>
    </source>
</evidence>
<dbReference type="Proteomes" id="UP001642483">
    <property type="component" value="Unassembled WGS sequence"/>
</dbReference>
<dbReference type="CDD" id="cd08686">
    <property type="entry name" value="C2_ABR"/>
    <property type="match status" value="1"/>
</dbReference>
<feature type="compositionally biased region" description="Polar residues" evidence="7">
    <location>
        <begin position="1436"/>
        <end position="1445"/>
    </location>
</feature>
<dbReference type="SUPFAM" id="SSF69036">
    <property type="entry name" value="Bcr-Abl oncoprotein oligomerization domain"/>
    <property type="match status" value="1"/>
</dbReference>
<dbReference type="SUPFAM" id="SSF49562">
    <property type="entry name" value="C2 domain (Calcium/lipid-binding domain, CaLB)"/>
    <property type="match status" value="1"/>
</dbReference>
<evidence type="ECO:0000256" key="4">
    <source>
        <dbReference type="ARBA" id="ARBA00022658"/>
    </source>
</evidence>
<dbReference type="InterPro" id="IPR001331">
    <property type="entry name" value="GDS_CDC24_CS"/>
</dbReference>
<evidence type="ECO:0000313" key="13">
    <source>
        <dbReference type="Proteomes" id="UP001642483"/>
    </source>
</evidence>
<comment type="caution">
    <text evidence="12">The sequence shown here is derived from an EMBL/GenBank/DDBJ whole genome shotgun (WGS) entry which is preliminary data.</text>
</comment>
<dbReference type="SUPFAM" id="SSF50729">
    <property type="entry name" value="PH domain-like"/>
    <property type="match status" value="1"/>
</dbReference>
<evidence type="ECO:0000259" key="8">
    <source>
        <dbReference type="PROSITE" id="PS50003"/>
    </source>
</evidence>
<organism evidence="12 13">
    <name type="scientific">Clavelina lepadiformis</name>
    <name type="common">Light-bulb sea squirt</name>
    <name type="synonym">Ascidia lepadiformis</name>
    <dbReference type="NCBI Taxonomy" id="159417"/>
    <lineage>
        <taxon>Eukaryota</taxon>
        <taxon>Metazoa</taxon>
        <taxon>Chordata</taxon>
        <taxon>Tunicata</taxon>
        <taxon>Ascidiacea</taxon>
        <taxon>Aplousobranchia</taxon>
        <taxon>Clavelinidae</taxon>
        <taxon>Clavelina</taxon>
    </lineage>
</organism>
<dbReference type="InterPro" id="IPR036481">
    <property type="entry name" value="Bcr-Abl_oncoprot_oligo_sf"/>
</dbReference>
<dbReference type="Gene3D" id="2.30.29.30">
    <property type="entry name" value="Pleckstrin-homology domain (PH domain)/Phosphotyrosine-binding domain (PTB)"/>
    <property type="match status" value="1"/>
</dbReference>
<dbReference type="SMART" id="SM00325">
    <property type="entry name" value="RhoGEF"/>
    <property type="match status" value="1"/>
</dbReference>
<evidence type="ECO:0000256" key="6">
    <source>
        <dbReference type="ARBA" id="ARBA00023273"/>
    </source>
</evidence>
<feature type="domain" description="Rho-GAP" evidence="11">
    <location>
        <begin position="1115"/>
        <end position="1308"/>
    </location>
</feature>
<evidence type="ECO:0000256" key="1">
    <source>
        <dbReference type="ARBA" id="ARBA00004489"/>
    </source>
</evidence>
<dbReference type="Pfam" id="PF00621">
    <property type="entry name" value="RhoGEF"/>
    <property type="match status" value="1"/>
</dbReference>
<protein>
    <recommendedName>
        <fullName evidence="14">Active breakpoint cluster region-related protein</fullName>
    </recommendedName>
</protein>
<dbReference type="SMART" id="SM00324">
    <property type="entry name" value="RhoGAP"/>
    <property type="match status" value="1"/>
</dbReference>
<dbReference type="Gene3D" id="2.60.40.150">
    <property type="entry name" value="C2 domain"/>
    <property type="match status" value="1"/>
</dbReference>
<dbReference type="InterPro" id="IPR015123">
    <property type="entry name" value="Bcr-Abl_oncoprot_oligo"/>
</dbReference>
<gene>
    <name evidence="12" type="ORF">CVLEPA_LOCUS24480</name>
</gene>
<dbReference type="CDD" id="cd00160">
    <property type="entry name" value="RhoGEF"/>
    <property type="match status" value="1"/>
</dbReference>
<dbReference type="InterPro" id="IPR037769">
    <property type="entry name" value="Abr/Bcr"/>
</dbReference>
<feature type="compositionally biased region" description="Polar residues" evidence="7">
    <location>
        <begin position="431"/>
        <end position="445"/>
    </location>
</feature>
<dbReference type="CDD" id="cd01228">
    <property type="entry name" value="PH_BCR-related"/>
    <property type="match status" value="1"/>
</dbReference>
<dbReference type="PROSITE" id="PS50010">
    <property type="entry name" value="DH_2"/>
    <property type="match status" value="1"/>
</dbReference>
<feature type="domain" description="DH" evidence="10">
    <location>
        <begin position="538"/>
        <end position="729"/>
    </location>
</feature>
<dbReference type="InterPro" id="IPR011993">
    <property type="entry name" value="PH-like_dom_sf"/>
</dbReference>
<keyword evidence="3" id="KW-0343">GTPase activation</keyword>
<dbReference type="InterPro" id="IPR008936">
    <property type="entry name" value="Rho_GTPase_activation_prot"/>
</dbReference>
<feature type="region of interest" description="Disordered" evidence="7">
    <location>
        <begin position="1323"/>
        <end position="1445"/>
    </location>
</feature>
<keyword evidence="13" id="KW-1185">Reference proteome</keyword>
<dbReference type="Pfam" id="PF09036">
    <property type="entry name" value="Bcr-Abl_Oligo"/>
    <property type="match status" value="1"/>
</dbReference>
<dbReference type="PROSITE" id="PS00741">
    <property type="entry name" value="DH_1"/>
    <property type="match status" value="1"/>
</dbReference>
<dbReference type="SMART" id="SM00233">
    <property type="entry name" value="PH"/>
    <property type="match status" value="1"/>
</dbReference>
<dbReference type="PROSITE" id="PS50238">
    <property type="entry name" value="RHOGAP"/>
    <property type="match status" value="1"/>
</dbReference>
<sequence length="1445" mass="162044">MDEQREVFLTQWKEKFPGVPTPNTTFSGTDEIEESLGLCKNAIKGLEDRLSQEKFHLIFLQTHLAAKKKSYSRERWGYNRAGSSSFESDKEPATEIDENVIFLAAGNEKNHLEPDDDAVPPSNKPVVLLRENNDERGQSSNRVSKVLENVKLFESRADSKEGGGGGGGENATNSGLVPRSSVRKRTAYLEVWECKTGADKDEKTAEVIEEKDENLEAAIAMATGVKSQPSQRREDYVEVWRCNTGDQVSVGVVYDDQDEFAQHHLKPLQEEVDGNEDYDITDIDMKDGYGKRHYTMAGSDVKLLRNESRSDPSRLTWPASARAQDGDVDENSENLDDNGDAYSGLDLSDLDDDDSHHFSDSPQSGSSRHDSVDSAPEPTATSNGKASNHLEISPLHKLRRARTTNERMSVAFSAFQTTEWSDEDHIDSSGPDRSSLISVQSTDVQSSDEDGHMTNDTSLSSYPATAPIKSDSPTPIFVFSRPKSVHSDDSLMTDAGKPVISMVEGQVPEYGSPKSDAVSDMVDYQKVRSIAEAEKLRMRRWVLSSLLETEQAYLQYLNTLLLYMKPLKATIGTSQPVMSAQDFDTLFYRVPELHNLHGSFYDKLKPKLDDWSADTSVGDLFRRLLSKLNLYADYLNNYKRAQHTVEKCAKENAQFAQIIESLKVQSRGSKDAESISLIEVLYKPVERVMRTTLVLQDILKHTPHRHPDYQILRQVLKQSQQFLGRINSTSSSSFKPRRVPSSAAAAARSADRELIKEGFLVEVASDGSRKLRHCFLFSDLLLCAKQKNAAGMFHSKDSYECKWYIPLADLSFQPREDSEAVPDVPPTSEDELRTLSNKAQQLKRDISREHKRHTKEQGKASESSPAKSRREERLRKKLAEIEARIVLAAPDLALRIYHMQGKEERRKCYMFLMSSDYERIEWTEAIMKQQESCFKSFSLTSFEVNLLLATCVRQRKMNTAGSMFMKEEEDLLSGYLNVTIHSGQGFLRACNPYCTLEVDSYGQFQTKAKTRPCHDTKDPVWDEEFEIDVDGAMTLRILCYDRAREASAGASYDDDVLIAKGKVGLIQESLRDKGEWKEESVLMNELAIRVSVKFTPREHSLQRLPSKKQNGAFGVKIETVAKRDSSGIPSIVRKCVAEVERRGMNEVGIYRVSGVASEIQALKASFDTNRKDVAVLLNEVDVNAVAGVLKLYFRELPEPLFTDARYGDFVEASSLTDPDTKQRTISRLLADLPAPNYKTLHFLRKHLIKVANNESMNKMSPHNLATVFGPTLLRPAEDKSLSGKTSTTQSALALNALRLDVHYQMDVLLYCLELDEMLDYDSMKSNNSSPEKSLSRSFENLSTKTSDAGAEKAPTFSRSVTDGNLGGGGKPVIIPKNDVSSNTLVPPPPSSQPRYHPYEEIFIPPRTQQPPKPPVSRKPSVETRPKPKPAPRRSQAPKQTIVTDL</sequence>
<proteinExistence type="predicted"/>
<dbReference type="Pfam" id="PF00620">
    <property type="entry name" value="RhoGAP"/>
    <property type="match status" value="1"/>
</dbReference>
<evidence type="ECO:0000256" key="2">
    <source>
        <dbReference type="ARBA" id="ARBA00004552"/>
    </source>
</evidence>
<evidence type="ECO:0000256" key="5">
    <source>
        <dbReference type="ARBA" id="ARBA00023018"/>
    </source>
</evidence>
<keyword evidence="6" id="KW-0966">Cell projection</keyword>
<feature type="region of interest" description="Disordered" evidence="7">
    <location>
        <begin position="816"/>
        <end position="873"/>
    </location>
</feature>
<dbReference type="Pfam" id="PF19057">
    <property type="entry name" value="PH_19"/>
    <property type="match status" value="1"/>
</dbReference>
<feature type="compositionally biased region" description="Polar residues" evidence="7">
    <location>
        <begin position="1323"/>
        <end position="1346"/>
    </location>
</feature>
<dbReference type="PANTHER" id="PTHR23182">
    <property type="entry name" value="BREAKPOINT CLUSTER REGION PROTEIN BCR"/>
    <property type="match status" value="1"/>
</dbReference>
<dbReference type="SUPFAM" id="SSF48350">
    <property type="entry name" value="GTPase activation domain, GAP"/>
    <property type="match status" value="1"/>
</dbReference>
<feature type="region of interest" description="Disordered" evidence="7">
    <location>
        <begin position="154"/>
        <end position="179"/>
    </location>
</feature>
<feature type="domain" description="PH" evidence="8">
    <location>
        <begin position="753"/>
        <end position="931"/>
    </location>
</feature>
<dbReference type="EMBL" id="CAWYQH010000119">
    <property type="protein sequence ID" value="CAK8691719.1"/>
    <property type="molecule type" value="Genomic_DNA"/>
</dbReference>
<feature type="compositionally biased region" description="Pro residues" evidence="7">
    <location>
        <begin position="1407"/>
        <end position="1416"/>
    </location>
</feature>
<keyword evidence="4" id="KW-0344">Guanine-nucleotide releasing factor</keyword>
<evidence type="ECO:0008006" key="14">
    <source>
        <dbReference type="Google" id="ProtNLM"/>
    </source>
</evidence>
<name>A0ABP0GIZ1_CLALP</name>
<comment type="subcellular location">
    <subcellularLocation>
        <location evidence="1">Cell projection</location>
        <location evidence="1">Axon</location>
    </subcellularLocation>
    <subcellularLocation>
        <location evidence="2">Cell projection</location>
        <location evidence="2">Dendritic spine</location>
    </subcellularLocation>
</comment>
<feature type="region of interest" description="Disordered" evidence="7">
    <location>
        <begin position="419"/>
        <end position="467"/>
    </location>
</feature>
<feature type="compositionally biased region" description="Polar residues" evidence="7">
    <location>
        <begin position="454"/>
        <end position="463"/>
    </location>
</feature>
<dbReference type="PANTHER" id="PTHR23182:SF1">
    <property type="entry name" value="RHO GTPASE ACTIVATING PROTEIN AT 1A, ISOFORM E"/>
    <property type="match status" value="1"/>
</dbReference>
<dbReference type="InterPro" id="IPR000198">
    <property type="entry name" value="RhoGAP_dom"/>
</dbReference>
<evidence type="ECO:0000256" key="7">
    <source>
        <dbReference type="SAM" id="MobiDB-lite"/>
    </source>
</evidence>
<keyword evidence="5" id="KW-0770">Synapse</keyword>
<dbReference type="InterPro" id="IPR000219">
    <property type="entry name" value="DH_dom"/>
</dbReference>
<dbReference type="Gene3D" id="4.10.280.30">
    <property type="entry name" value="Bcr-Abl oncoprotein oligomerisation domain"/>
    <property type="match status" value="1"/>
</dbReference>
<dbReference type="InterPro" id="IPR035892">
    <property type="entry name" value="C2_domain_sf"/>
</dbReference>
<dbReference type="InterPro" id="IPR001849">
    <property type="entry name" value="PH_domain"/>
</dbReference>
<evidence type="ECO:0000256" key="3">
    <source>
        <dbReference type="ARBA" id="ARBA00022468"/>
    </source>
</evidence>
<dbReference type="SUPFAM" id="SSF48065">
    <property type="entry name" value="DBL homology domain (DH-domain)"/>
    <property type="match status" value="1"/>
</dbReference>
<dbReference type="Pfam" id="PF00168">
    <property type="entry name" value="C2"/>
    <property type="match status" value="1"/>
</dbReference>
<accession>A0ABP0GIZ1</accession>
<feature type="domain" description="C2" evidence="9">
    <location>
        <begin position="959"/>
        <end position="1081"/>
    </location>
</feature>
<evidence type="ECO:0000313" key="12">
    <source>
        <dbReference type="EMBL" id="CAK8691719.1"/>
    </source>
</evidence>
<evidence type="ECO:0000259" key="10">
    <source>
        <dbReference type="PROSITE" id="PS50010"/>
    </source>
</evidence>
<dbReference type="SMART" id="SM00239">
    <property type="entry name" value="C2"/>
    <property type="match status" value="1"/>
</dbReference>
<dbReference type="InterPro" id="IPR000008">
    <property type="entry name" value="C2_dom"/>
</dbReference>
<dbReference type="Gene3D" id="1.20.900.10">
    <property type="entry name" value="Dbl homology (DH) domain"/>
    <property type="match status" value="1"/>
</dbReference>
<reference evidence="12 13" key="1">
    <citation type="submission" date="2024-02" db="EMBL/GenBank/DDBJ databases">
        <authorList>
            <person name="Daric V."/>
            <person name="Darras S."/>
        </authorList>
    </citation>
    <scope>NUCLEOTIDE SEQUENCE [LARGE SCALE GENOMIC DNA]</scope>
</reference>
<feature type="region of interest" description="Disordered" evidence="7">
    <location>
        <begin position="305"/>
        <end position="395"/>
    </location>
</feature>
<dbReference type="Gene3D" id="1.10.555.10">
    <property type="entry name" value="Rho GTPase activation protein"/>
    <property type="match status" value="1"/>
</dbReference>
<dbReference type="InterPro" id="IPR035899">
    <property type="entry name" value="DBL_dom_sf"/>
</dbReference>
<feature type="compositionally biased region" description="Acidic residues" evidence="7">
    <location>
        <begin position="326"/>
        <end position="339"/>
    </location>
</feature>
<evidence type="ECO:0000259" key="9">
    <source>
        <dbReference type="PROSITE" id="PS50004"/>
    </source>
</evidence>